<accession>A0A0A7FWY6</accession>
<reference evidence="1 2" key="1">
    <citation type="journal article" date="2015" name="Infect. Genet. Evol.">
        <title>Genomic sequences of six botulinum neurotoxin-producing strains representing three clostridial species illustrate the mobility and diversity of botulinum neurotoxin genes.</title>
        <authorList>
            <person name="Smith T.J."/>
            <person name="Hill K.K."/>
            <person name="Xie G."/>
            <person name="Foley B.T."/>
            <person name="Williamson C.H."/>
            <person name="Foster J.T."/>
            <person name="Johnson S.L."/>
            <person name="Chertkov O."/>
            <person name="Teshima H."/>
            <person name="Gibbons H.S."/>
            <person name="Johnsky L.A."/>
            <person name="Karavis M.A."/>
            <person name="Smith L.A."/>
        </authorList>
    </citation>
    <scope>NUCLEOTIDE SEQUENCE [LARGE SCALE GENOMIC DNA]</scope>
    <source>
        <strain evidence="1">Sullivan</strain>
    </source>
</reference>
<protein>
    <submittedName>
        <fullName evidence="1">Uncharacterized protein</fullName>
    </submittedName>
</protein>
<dbReference type="RefSeq" id="WP_052139559.1">
    <property type="nucleotide sequence ID" value="NZ_CP006905.1"/>
</dbReference>
<dbReference type="STRING" id="1561.NPD11_574"/>
<keyword evidence="2" id="KW-1185">Reference proteome</keyword>
<proteinExistence type="predicted"/>
<dbReference type="KEGG" id="cbv:U729_2464"/>
<evidence type="ECO:0000313" key="2">
    <source>
        <dbReference type="Proteomes" id="UP000030635"/>
    </source>
</evidence>
<dbReference type="AlphaFoldDB" id="A0A0A7FWY6"/>
<organism evidence="1 2">
    <name type="scientific">Clostridium baratii str. Sullivan</name>
    <dbReference type="NCBI Taxonomy" id="1415775"/>
    <lineage>
        <taxon>Bacteria</taxon>
        <taxon>Bacillati</taxon>
        <taxon>Bacillota</taxon>
        <taxon>Clostridia</taxon>
        <taxon>Eubacteriales</taxon>
        <taxon>Clostridiaceae</taxon>
        <taxon>Clostridium</taxon>
    </lineage>
</organism>
<dbReference type="Proteomes" id="UP000030635">
    <property type="component" value="Chromosome"/>
</dbReference>
<evidence type="ECO:0000313" key="1">
    <source>
        <dbReference type="EMBL" id="AIY83445.1"/>
    </source>
</evidence>
<dbReference type="EMBL" id="CP006905">
    <property type="protein sequence ID" value="AIY83445.1"/>
    <property type="molecule type" value="Genomic_DNA"/>
</dbReference>
<sequence length="168" mass="20426">MEWLKVSSEEELKELGKFLDVKKMIEDDIKEITFKNDIKNYININSSSWHELYNKIEFLRILVCSINREVKDLKCSCTKCLEKENSKKRMEYFKSEAHEYIYYLLKLTESEKKKKLNIRKCYYRNKDMAIKWYREIVKKIHSSYVSINELDMAMVELAKLYNEMINED</sequence>
<gene>
    <name evidence="1" type="ORF">U729_2464</name>
</gene>
<name>A0A0A7FWY6_9CLOT</name>
<dbReference type="HOGENOM" id="CLU_134911_0_0_9"/>